<gene>
    <name evidence="3" type="ORF">BUZ61_10930</name>
    <name evidence="2" type="ORF">J3T88_07080</name>
</gene>
<reference evidence="3" key="2">
    <citation type="submission" date="2018-03" db="EMBL/GenBank/DDBJ databases">
        <authorList>
            <person name="Keele B.F."/>
        </authorList>
    </citation>
    <scope>NUCLEOTIDE SEQUENCE</scope>
    <source>
        <strain evidence="3">SNUC 4337</strain>
    </source>
</reference>
<dbReference type="AlphaFoldDB" id="A0A2T4S8H3"/>
<name>A0A2T4S8H3_9STAP</name>
<dbReference type="EMBL" id="PZHR01000071">
    <property type="protein sequence ID" value="PTK58031.1"/>
    <property type="molecule type" value="Genomic_DNA"/>
</dbReference>
<dbReference type="PANTHER" id="PTHR40265">
    <property type="entry name" value="BLL2707 PROTEIN"/>
    <property type="match status" value="1"/>
</dbReference>
<dbReference type="InterPro" id="IPR029068">
    <property type="entry name" value="Glyas_Bleomycin-R_OHBP_Dase"/>
</dbReference>
<evidence type="ECO:0000259" key="1">
    <source>
        <dbReference type="Pfam" id="PF13468"/>
    </source>
</evidence>
<dbReference type="Proteomes" id="UP000664081">
    <property type="component" value="Unassembled WGS sequence"/>
</dbReference>
<keyword evidence="5" id="KW-1185">Reference proteome</keyword>
<reference evidence="2 5" key="3">
    <citation type="submission" date="2021-03" db="EMBL/GenBank/DDBJ databases">
        <title>Staphylococci and Mammaliicocci in bats.</title>
        <authorList>
            <person name="Fountain K."/>
        </authorList>
    </citation>
    <scope>NUCLEOTIDE SEQUENCE [LARGE SCALE GENOMIC DNA]</scope>
    <source>
        <strain evidence="2 5">18_1_E_SW</strain>
    </source>
</reference>
<dbReference type="InterPro" id="IPR025870">
    <property type="entry name" value="Glyoxalase-like_dom"/>
</dbReference>
<evidence type="ECO:0000313" key="4">
    <source>
        <dbReference type="Proteomes" id="UP000240400"/>
    </source>
</evidence>
<protein>
    <submittedName>
        <fullName evidence="3">VOC family protein</fullName>
    </submittedName>
</protein>
<reference evidence="3 4" key="1">
    <citation type="journal article" date="2016" name="Front. Microbiol.">
        <title>Comprehensive Phylogenetic Analysis of Bovine Non-aureus Staphylococci Species Based on Whole-Genome Sequencing.</title>
        <authorList>
            <person name="Naushad S."/>
            <person name="Barkema H.W."/>
            <person name="Luby C."/>
            <person name="Condas L.A."/>
            <person name="Nobrega D.B."/>
            <person name="Carson D.A."/>
            <person name="De Buck J."/>
        </authorList>
    </citation>
    <scope>NUCLEOTIDE SEQUENCE [LARGE SCALE GENOMIC DNA]</scope>
    <source>
        <strain evidence="3 4">SNUC 4337</strain>
    </source>
</reference>
<evidence type="ECO:0000313" key="3">
    <source>
        <dbReference type="EMBL" id="PTK58031.1"/>
    </source>
</evidence>
<feature type="domain" description="Glyoxalase-like" evidence="1">
    <location>
        <begin position="6"/>
        <end position="192"/>
    </location>
</feature>
<dbReference type="Gene3D" id="3.10.180.10">
    <property type="entry name" value="2,3-Dihydroxybiphenyl 1,2-Dioxygenase, domain 1"/>
    <property type="match status" value="1"/>
</dbReference>
<organism evidence="3 4">
    <name type="scientific">Staphylococcus nepalensis</name>
    <dbReference type="NCBI Taxonomy" id="214473"/>
    <lineage>
        <taxon>Bacteria</taxon>
        <taxon>Bacillati</taxon>
        <taxon>Bacillota</taxon>
        <taxon>Bacilli</taxon>
        <taxon>Bacillales</taxon>
        <taxon>Staphylococcaceae</taxon>
        <taxon>Staphylococcus</taxon>
    </lineage>
</organism>
<dbReference type="Proteomes" id="UP000240400">
    <property type="component" value="Unassembled WGS sequence"/>
</dbReference>
<dbReference type="EMBL" id="JAFNLT010000005">
    <property type="protein sequence ID" value="MBO1227090.1"/>
    <property type="molecule type" value="Genomic_DNA"/>
</dbReference>
<evidence type="ECO:0000313" key="2">
    <source>
        <dbReference type="EMBL" id="MBO1227090.1"/>
    </source>
</evidence>
<comment type="caution">
    <text evidence="3">The sequence shown here is derived from an EMBL/GenBank/DDBJ whole genome shotgun (WGS) entry which is preliminary data.</text>
</comment>
<dbReference type="SUPFAM" id="SSF54593">
    <property type="entry name" value="Glyoxalase/Bleomycin resistance protein/Dihydroxybiphenyl dioxygenase"/>
    <property type="match status" value="1"/>
</dbReference>
<accession>A0A2T4S8H3</accession>
<dbReference type="Pfam" id="PF13468">
    <property type="entry name" value="Glyoxalase_3"/>
    <property type="match status" value="1"/>
</dbReference>
<dbReference type="RefSeq" id="WP_107644446.1">
    <property type="nucleotide sequence ID" value="NZ_CABIWM010000013.1"/>
</dbReference>
<dbReference type="OrthoDB" id="9111355at2"/>
<dbReference type="PANTHER" id="PTHR40265:SF1">
    <property type="entry name" value="GLYOXALASE-LIKE DOMAIN-CONTAINING PROTEIN"/>
    <property type="match status" value="1"/>
</dbReference>
<sequence>MKDLKLDHIVHYVQQLDNFKFPGHIFTLHQGGKHDRLGTYNRLAYLNNAYIELLDVYKPETLQKIIKSEEGRVSFPSKIVQDHYQQGLKTIAFQTQDISKLKENLEAQNIEVVGPIEMDRENTKGEKTTWKLLYIADPDYRVKPPFFIQWDESVKERETKIAPLRQEAFTIKGIEINSTERNHTAEKWKQWFGMEVVSHSETETTLKLKNDDVVYRIYDGAYSGYKAVILKDNKTASPYTLIIRGLKYKVEAD</sequence>
<proteinExistence type="predicted"/>
<evidence type="ECO:0000313" key="5">
    <source>
        <dbReference type="Proteomes" id="UP000664081"/>
    </source>
</evidence>
<dbReference type="Gene3D" id="2.60.40.4320">
    <property type="match status" value="1"/>
</dbReference>